<dbReference type="GO" id="GO:0003677">
    <property type="term" value="F:DNA binding"/>
    <property type="evidence" value="ECO:0007669"/>
    <property type="project" value="UniProtKB-KW"/>
</dbReference>
<evidence type="ECO:0000256" key="4">
    <source>
        <dbReference type="ARBA" id="ARBA00023242"/>
    </source>
</evidence>
<evidence type="ECO:0000313" key="6">
    <source>
        <dbReference type="Proteomes" id="UP000014074"/>
    </source>
</evidence>
<evidence type="ECO:0000256" key="3">
    <source>
        <dbReference type="ARBA" id="ARBA00023125"/>
    </source>
</evidence>
<evidence type="ECO:0000313" key="5">
    <source>
        <dbReference type="EMBL" id="EON97269.1"/>
    </source>
</evidence>
<proteinExistence type="predicted"/>
<dbReference type="Proteomes" id="UP000014074">
    <property type="component" value="Unassembled WGS sequence"/>
</dbReference>
<dbReference type="HOGENOM" id="CLU_013863_0_0_1"/>
<comment type="subcellular location">
    <subcellularLocation>
        <location evidence="1">Nucleus</location>
    </subcellularLocation>
</comment>
<name>R8BD89_PHAM7</name>
<dbReference type="GO" id="GO:0005634">
    <property type="term" value="C:nucleus"/>
    <property type="evidence" value="ECO:0007669"/>
    <property type="project" value="UniProtKB-SubCell"/>
</dbReference>
<dbReference type="CDD" id="cd12148">
    <property type="entry name" value="fungal_TF_MHR"/>
    <property type="match status" value="1"/>
</dbReference>
<dbReference type="InterPro" id="IPR050987">
    <property type="entry name" value="AtrR-like"/>
</dbReference>
<accession>R8BD89</accession>
<protein>
    <submittedName>
        <fullName evidence="5">Putative nitrate assimilation regulatory protein nira protein</fullName>
    </submittedName>
</protein>
<dbReference type="GeneID" id="19327965"/>
<evidence type="ECO:0000256" key="2">
    <source>
        <dbReference type="ARBA" id="ARBA00022723"/>
    </source>
</evidence>
<dbReference type="RefSeq" id="XP_007917950.1">
    <property type="nucleotide sequence ID" value="XM_007919759.1"/>
</dbReference>
<dbReference type="eggNOG" id="ENOG502S6G9">
    <property type="taxonomic scope" value="Eukaryota"/>
</dbReference>
<keyword evidence="6" id="KW-1185">Reference proteome</keyword>
<dbReference type="GO" id="GO:0046872">
    <property type="term" value="F:metal ion binding"/>
    <property type="evidence" value="ECO:0007669"/>
    <property type="project" value="UniProtKB-KW"/>
</dbReference>
<keyword evidence="2" id="KW-0479">Metal-binding</keyword>
<dbReference type="AlphaFoldDB" id="R8BD89"/>
<keyword evidence="4" id="KW-0539">Nucleus</keyword>
<organism evidence="5 6">
    <name type="scientific">Phaeoacremonium minimum (strain UCR-PA7)</name>
    <name type="common">Esca disease fungus</name>
    <name type="synonym">Togninia minima</name>
    <dbReference type="NCBI Taxonomy" id="1286976"/>
    <lineage>
        <taxon>Eukaryota</taxon>
        <taxon>Fungi</taxon>
        <taxon>Dikarya</taxon>
        <taxon>Ascomycota</taxon>
        <taxon>Pezizomycotina</taxon>
        <taxon>Sordariomycetes</taxon>
        <taxon>Sordariomycetidae</taxon>
        <taxon>Togniniales</taxon>
        <taxon>Togniniaceae</taxon>
        <taxon>Phaeoacremonium</taxon>
    </lineage>
</organism>
<gene>
    <name evidence="5" type="ORF">UCRPA7_7226</name>
</gene>
<sequence length="620" mass="69275">MVQEAAKTRLETLEKLFASLQTTSPTESERLVQRIRTGENLSSIVDDPEASPAVFETLTEQSSSSGSALDTTPHLENLDIDPLIPAGPVTLKGKTPVHTVSLADGAVGLTTAEVPFIVQMKLPTSEFVRAALEAFFSSTGKLFQFFSREQAARYYDMVFDQDSTEVSKVAVCCVALVAAMGLQYEQSEENASREKMDGLYNVAKHYYEAVLVEHPLDAIKVCGLLAMFNIFDKVTISLAYIGMTEKVALTDFDVDNSTNLADLVQSELTKISILKADILRLNLLFKDLSFLTIETILLDLREWHAQLPSLMHLHNVQNASLPWNLRLTIYHVHLLYLGAFMLLYRRIASQIVKNRGIPGDRTLPSRPSKELVGCAEEGVLSAKSTARILGTLMADNGVFKKCWLVIYQAYTACTVVLYSVAQKQLHFLTACDTDDDLECARICLSTLEYCGSCDPVAAKFHAKLSSIYQRLTEDVPTLDSMFQDPRLGVLTGPSQFFPRQYLLRVPEDGNPELMALALDLLVMLCKPFGGLENKKHVDDNIENAWKTDPTRYEHPQLIERLEWNVENSVPFHWDMGQLGSGSSNECHDTRLQTISCQRKNIVELMRIGLNYWNLIAISRG</sequence>
<dbReference type="PANTHER" id="PTHR46910">
    <property type="entry name" value="TRANSCRIPTION FACTOR PDR1"/>
    <property type="match status" value="1"/>
</dbReference>
<dbReference type="EMBL" id="KB933272">
    <property type="protein sequence ID" value="EON97269.1"/>
    <property type="molecule type" value="Genomic_DNA"/>
</dbReference>
<dbReference type="KEGG" id="tmn:UCRPA7_7226"/>
<dbReference type="GO" id="GO:0003700">
    <property type="term" value="F:DNA-binding transcription factor activity"/>
    <property type="evidence" value="ECO:0007669"/>
    <property type="project" value="InterPro"/>
</dbReference>
<reference evidence="6" key="1">
    <citation type="journal article" date="2013" name="Genome Announc.">
        <title>Draft genome sequence of the ascomycete Phaeoacremonium aleophilum strain UCR-PA7, a causal agent of the esca disease complex in grapevines.</title>
        <authorList>
            <person name="Blanco-Ulate B."/>
            <person name="Rolshausen P."/>
            <person name="Cantu D."/>
        </authorList>
    </citation>
    <scope>NUCLEOTIDE SEQUENCE [LARGE SCALE GENOMIC DNA]</scope>
    <source>
        <strain evidence="6">UCR-PA7</strain>
    </source>
</reference>
<dbReference type="OrthoDB" id="1919336at2759"/>
<evidence type="ECO:0000256" key="1">
    <source>
        <dbReference type="ARBA" id="ARBA00004123"/>
    </source>
</evidence>
<keyword evidence="3" id="KW-0238">DNA-binding</keyword>
<dbReference type="PANTHER" id="PTHR46910:SF3">
    <property type="entry name" value="HALOTOLERANCE PROTEIN 9-RELATED"/>
    <property type="match status" value="1"/>
</dbReference>